<dbReference type="Proteomes" id="UP000269945">
    <property type="component" value="Unassembled WGS sequence"/>
</dbReference>
<evidence type="ECO:0000256" key="1">
    <source>
        <dbReference type="SAM" id="MobiDB-lite"/>
    </source>
</evidence>
<feature type="non-terminal residue" evidence="2">
    <location>
        <position position="1"/>
    </location>
</feature>
<evidence type="ECO:0000313" key="3">
    <source>
        <dbReference type="Proteomes" id="UP000269945"/>
    </source>
</evidence>
<reference evidence="2 3" key="1">
    <citation type="submission" date="2018-10" db="EMBL/GenBank/DDBJ databases">
        <authorList>
            <person name="Ekblom R."/>
            <person name="Jareborg N."/>
        </authorList>
    </citation>
    <scope>NUCLEOTIDE SEQUENCE [LARGE SCALE GENOMIC DNA]</scope>
    <source>
        <tissue evidence="2">Muscle</tissue>
    </source>
</reference>
<organism evidence="2 3">
    <name type="scientific">Gulo gulo</name>
    <name type="common">Wolverine</name>
    <name type="synonym">Gluton</name>
    <dbReference type="NCBI Taxonomy" id="48420"/>
    <lineage>
        <taxon>Eukaryota</taxon>
        <taxon>Metazoa</taxon>
        <taxon>Chordata</taxon>
        <taxon>Craniata</taxon>
        <taxon>Vertebrata</taxon>
        <taxon>Euteleostomi</taxon>
        <taxon>Mammalia</taxon>
        <taxon>Eutheria</taxon>
        <taxon>Laurasiatheria</taxon>
        <taxon>Carnivora</taxon>
        <taxon>Caniformia</taxon>
        <taxon>Musteloidea</taxon>
        <taxon>Mustelidae</taxon>
        <taxon>Guloninae</taxon>
        <taxon>Gulo</taxon>
    </lineage>
</organism>
<dbReference type="EMBL" id="CYRY02040427">
    <property type="protein sequence ID" value="VCX31160.1"/>
    <property type="molecule type" value="Genomic_DNA"/>
</dbReference>
<feature type="compositionally biased region" description="Polar residues" evidence="1">
    <location>
        <begin position="77"/>
        <end position="91"/>
    </location>
</feature>
<feature type="region of interest" description="Disordered" evidence="1">
    <location>
        <begin position="1"/>
        <end position="138"/>
    </location>
</feature>
<dbReference type="AlphaFoldDB" id="A0A9X9M3A8"/>
<evidence type="ECO:0000313" key="2">
    <source>
        <dbReference type="EMBL" id="VCX31160.1"/>
    </source>
</evidence>
<protein>
    <submittedName>
        <fullName evidence="2">Uncharacterized protein</fullName>
    </submittedName>
</protein>
<name>A0A9X9M3A8_GULGU</name>
<keyword evidence="3" id="KW-1185">Reference proteome</keyword>
<comment type="caution">
    <text evidence="2">The sequence shown here is derived from an EMBL/GenBank/DDBJ whole genome shotgun (WGS) entry which is preliminary data.</text>
</comment>
<accession>A0A9X9M3A8</accession>
<gene>
    <name evidence="2" type="ORF">BN2614_LOCUS2</name>
</gene>
<feature type="compositionally biased region" description="Pro residues" evidence="1">
    <location>
        <begin position="129"/>
        <end position="138"/>
    </location>
</feature>
<sequence>LSDLTACSGVQPHPLCLLSPAGRRGRRRLRRHPPGPPRPALPLTSDPVSADPQLDINSRSPESQPGAPSGPRAGAQSPAQLVRGTNSQSWGSEGAQEAVAKTPAAASRGTRDVDSSPADALHPQKPRSEQPPLPCVGG</sequence>
<proteinExistence type="predicted"/>
<feature type="compositionally biased region" description="Basic residues" evidence="1">
    <location>
        <begin position="23"/>
        <end position="33"/>
    </location>
</feature>